<gene>
    <name evidence="2" type="ORF">V5O48_017062</name>
</gene>
<dbReference type="Gene3D" id="3.60.130.30">
    <property type="match status" value="1"/>
</dbReference>
<sequence>MNDPPNDPQEPPARYFQLRSGRFVLPVFPPVQVPFLDLINNASQQTTFPPITVEEDLGLEPLAVEGRGTEQSEMGDSQSTATQSHRNAKCAAKRRRIEEETPSPQHSKPSYAEVLKNAQPVQVGLQAEDFKAAKGAHTGKRGSKKAKAKYPEEPVTLKQLMGIGTPHPILDLHGHVIAVLCGQPTDQSYHDALFRLFLKMVKLDTQLSNQNTHRRGSFRAYNMGVIMGMGSKWPVNLDLKGATPLIRSLLGEEGVKRMIGFHNVSFAFWAPRLFAKYKEVMQAVLDQRPELQPPFKEHVFSACTFNFDNVWTRRHRDFFNWPFGWCFITALGRFDYTKGGQLILWDLKLVIDFPHGATIAIPSAVCMHSNIPVRPGDQRRSFTQFSAGPIFRWYENGFQTQKDFEKSDPAKYAAMMASKESAYLDRRESWDPAYNIKDTKPFLPISTMVAHRRHKTKSQQLDASRNKFKRYYEK</sequence>
<keyword evidence="3" id="KW-1185">Reference proteome</keyword>
<organism evidence="2 3">
    <name type="scientific">Marasmius crinis-equi</name>
    <dbReference type="NCBI Taxonomy" id="585013"/>
    <lineage>
        <taxon>Eukaryota</taxon>
        <taxon>Fungi</taxon>
        <taxon>Dikarya</taxon>
        <taxon>Basidiomycota</taxon>
        <taxon>Agaricomycotina</taxon>
        <taxon>Agaricomycetes</taxon>
        <taxon>Agaricomycetidae</taxon>
        <taxon>Agaricales</taxon>
        <taxon>Marasmiineae</taxon>
        <taxon>Marasmiaceae</taxon>
        <taxon>Marasmius</taxon>
    </lineage>
</organism>
<feature type="compositionally biased region" description="Basic residues" evidence="1">
    <location>
        <begin position="86"/>
        <end position="95"/>
    </location>
</feature>
<protein>
    <submittedName>
        <fullName evidence="2">Uncharacterized protein</fullName>
    </submittedName>
</protein>
<dbReference type="EMBL" id="JBAHYK010002488">
    <property type="protein sequence ID" value="KAL0564975.1"/>
    <property type="molecule type" value="Genomic_DNA"/>
</dbReference>
<feature type="compositionally biased region" description="Polar residues" evidence="1">
    <location>
        <begin position="69"/>
        <end position="85"/>
    </location>
</feature>
<feature type="region of interest" description="Disordered" evidence="1">
    <location>
        <begin position="67"/>
        <end position="110"/>
    </location>
</feature>
<name>A0ABR3EQ11_9AGAR</name>
<dbReference type="Proteomes" id="UP001465976">
    <property type="component" value="Unassembled WGS sequence"/>
</dbReference>
<evidence type="ECO:0000313" key="3">
    <source>
        <dbReference type="Proteomes" id="UP001465976"/>
    </source>
</evidence>
<proteinExistence type="predicted"/>
<reference evidence="2 3" key="1">
    <citation type="submission" date="2024-02" db="EMBL/GenBank/DDBJ databases">
        <title>A draft genome for the cacao thread blight pathogen Marasmius crinis-equi.</title>
        <authorList>
            <person name="Cohen S.P."/>
            <person name="Baruah I.K."/>
            <person name="Amoako-Attah I."/>
            <person name="Bukari Y."/>
            <person name="Meinhardt L.W."/>
            <person name="Bailey B.A."/>
        </authorList>
    </citation>
    <scope>NUCLEOTIDE SEQUENCE [LARGE SCALE GENOMIC DNA]</scope>
    <source>
        <strain evidence="2 3">GH-76</strain>
    </source>
</reference>
<evidence type="ECO:0000313" key="2">
    <source>
        <dbReference type="EMBL" id="KAL0564975.1"/>
    </source>
</evidence>
<evidence type="ECO:0000256" key="1">
    <source>
        <dbReference type="SAM" id="MobiDB-lite"/>
    </source>
</evidence>
<accession>A0ABR3EQ11</accession>
<comment type="caution">
    <text evidence="2">The sequence shown here is derived from an EMBL/GenBank/DDBJ whole genome shotgun (WGS) entry which is preliminary data.</text>
</comment>